<organism evidence="1 2">
    <name type="scientific">Gymnopus androsaceus JB14</name>
    <dbReference type="NCBI Taxonomy" id="1447944"/>
    <lineage>
        <taxon>Eukaryota</taxon>
        <taxon>Fungi</taxon>
        <taxon>Dikarya</taxon>
        <taxon>Basidiomycota</taxon>
        <taxon>Agaricomycotina</taxon>
        <taxon>Agaricomycetes</taxon>
        <taxon>Agaricomycetidae</taxon>
        <taxon>Agaricales</taxon>
        <taxon>Marasmiineae</taxon>
        <taxon>Omphalotaceae</taxon>
        <taxon>Gymnopus</taxon>
    </lineage>
</organism>
<evidence type="ECO:0000313" key="2">
    <source>
        <dbReference type="Proteomes" id="UP000799118"/>
    </source>
</evidence>
<gene>
    <name evidence="1" type="ORF">BT96DRAFT_776433</name>
</gene>
<feature type="non-terminal residue" evidence="1">
    <location>
        <position position="82"/>
    </location>
</feature>
<name>A0A6A4HRX2_9AGAR</name>
<feature type="non-terminal residue" evidence="1">
    <location>
        <position position="1"/>
    </location>
</feature>
<dbReference type="Proteomes" id="UP000799118">
    <property type="component" value="Unassembled WGS sequence"/>
</dbReference>
<protein>
    <submittedName>
        <fullName evidence="1">Uncharacterized protein</fullName>
    </submittedName>
</protein>
<reference evidence="1" key="1">
    <citation type="journal article" date="2019" name="Environ. Microbiol.">
        <title>Fungal ecological strategies reflected in gene transcription - a case study of two litter decomposers.</title>
        <authorList>
            <person name="Barbi F."/>
            <person name="Kohler A."/>
            <person name="Barry K."/>
            <person name="Baskaran P."/>
            <person name="Daum C."/>
            <person name="Fauchery L."/>
            <person name="Ihrmark K."/>
            <person name="Kuo A."/>
            <person name="LaButti K."/>
            <person name="Lipzen A."/>
            <person name="Morin E."/>
            <person name="Grigoriev I.V."/>
            <person name="Henrissat B."/>
            <person name="Lindahl B."/>
            <person name="Martin F."/>
        </authorList>
    </citation>
    <scope>NUCLEOTIDE SEQUENCE</scope>
    <source>
        <strain evidence="1">JB14</strain>
    </source>
</reference>
<dbReference type="OrthoDB" id="3008032at2759"/>
<sequence>HDLAPFPTLAHIKASEAKVTVLEERWREIVQGQRNPTRYGSARLPPHPTAIIHLPMPSSPLANATTVNVLMPVVRGRRADAD</sequence>
<dbReference type="EMBL" id="ML769469">
    <property type="protein sequence ID" value="KAE9399475.1"/>
    <property type="molecule type" value="Genomic_DNA"/>
</dbReference>
<accession>A0A6A4HRX2</accession>
<keyword evidence="2" id="KW-1185">Reference proteome</keyword>
<evidence type="ECO:0000313" key="1">
    <source>
        <dbReference type="EMBL" id="KAE9399475.1"/>
    </source>
</evidence>
<proteinExistence type="predicted"/>
<dbReference type="AlphaFoldDB" id="A0A6A4HRX2"/>